<evidence type="ECO:0000256" key="1">
    <source>
        <dbReference type="ARBA" id="ARBA00007870"/>
    </source>
</evidence>
<evidence type="ECO:0000313" key="8">
    <source>
        <dbReference type="Proteomes" id="UP001500804"/>
    </source>
</evidence>
<comment type="function">
    <text evidence="4">Catalyzes the NADPH-dependent reduction of ketopantoate into pantoic acid.</text>
</comment>
<evidence type="ECO:0000256" key="4">
    <source>
        <dbReference type="RuleBase" id="RU362068"/>
    </source>
</evidence>
<comment type="similarity">
    <text evidence="1 4">Belongs to the ketopantoate reductase family.</text>
</comment>
<dbReference type="NCBIfam" id="TIGR00745">
    <property type="entry name" value="apbA_panE"/>
    <property type="match status" value="1"/>
</dbReference>
<evidence type="ECO:0000256" key="2">
    <source>
        <dbReference type="ARBA" id="ARBA00022857"/>
    </source>
</evidence>
<keyword evidence="2 4" id="KW-0521">NADP</keyword>
<gene>
    <name evidence="7" type="ORF">GCM10023320_59900</name>
</gene>
<dbReference type="Gene3D" id="1.10.1040.10">
    <property type="entry name" value="N-(1-d-carboxylethyl)-l-norvaline Dehydrogenase, domain 2"/>
    <property type="match status" value="1"/>
</dbReference>
<dbReference type="InterPro" id="IPR036291">
    <property type="entry name" value="NAD(P)-bd_dom_sf"/>
</dbReference>
<dbReference type="EMBL" id="BAABJO010000027">
    <property type="protein sequence ID" value="GAA5133555.1"/>
    <property type="molecule type" value="Genomic_DNA"/>
</dbReference>
<dbReference type="Pfam" id="PF02558">
    <property type="entry name" value="ApbA"/>
    <property type="match status" value="1"/>
</dbReference>
<dbReference type="PANTHER" id="PTHR21708:SF26">
    <property type="entry name" value="2-DEHYDROPANTOATE 2-REDUCTASE"/>
    <property type="match status" value="1"/>
</dbReference>
<protein>
    <recommendedName>
        <fullName evidence="4">2-dehydropantoate 2-reductase</fullName>
        <ecNumber evidence="4">1.1.1.169</ecNumber>
    </recommendedName>
    <alternativeName>
        <fullName evidence="4">Ketopantoate reductase</fullName>
    </alternativeName>
</protein>
<proteinExistence type="inferred from homology"/>
<comment type="pathway">
    <text evidence="4">Cofactor biosynthesis; (R)-pantothenate biosynthesis; (R)-pantoate from 3-methyl-2-oxobutanoate: step 2/2.</text>
</comment>
<dbReference type="SUPFAM" id="SSF51735">
    <property type="entry name" value="NAD(P)-binding Rossmann-fold domains"/>
    <property type="match status" value="1"/>
</dbReference>
<dbReference type="Proteomes" id="UP001500804">
    <property type="component" value="Unassembled WGS sequence"/>
</dbReference>
<dbReference type="InterPro" id="IPR013332">
    <property type="entry name" value="KPR_N"/>
</dbReference>
<dbReference type="InterPro" id="IPR051402">
    <property type="entry name" value="KPR-Related"/>
</dbReference>
<evidence type="ECO:0000259" key="5">
    <source>
        <dbReference type="Pfam" id="PF02558"/>
    </source>
</evidence>
<keyword evidence="8" id="KW-1185">Reference proteome</keyword>
<dbReference type="InterPro" id="IPR013328">
    <property type="entry name" value="6PGD_dom2"/>
</dbReference>
<dbReference type="Gene3D" id="3.40.50.720">
    <property type="entry name" value="NAD(P)-binding Rossmann-like Domain"/>
    <property type="match status" value="1"/>
</dbReference>
<dbReference type="PANTHER" id="PTHR21708">
    <property type="entry name" value="PROBABLE 2-DEHYDROPANTOATE 2-REDUCTASE"/>
    <property type="match status" value="1"/>
</dbReference>
<accession>A0ABP9NT10</accession>
<dbReference type="InterPro" id="IPR003710">
    <property type="entry name" value="ApbA"/>
</dbReference>
<feature type="domain" description="Ketopantoate reductase C-terminal" evidence="6">
    <location>
        <begin position="176"/>
        <end position="297"/>
    </location>
</feature>
<comment type="catalytic activity">
    <reaction evidence="4">
        <text>(R)-pantoate + NADP(+) = 2-dehydropantoate + NADPH + H(+)</text>
        <dbReference type="Rhea" id="RHEA:16233"/>
        <dbReference type="ChEBI" id="CHEBI:11561"/>
        <dbReference type="ChEBI" id="CHEBI:15378"/>
        <dbReference type="ChEBI" id="CHEBI:15980"/>
        <dbReference type="ChEBI" id="CHEBI:57783"/>
        <dbReference type="ChEBI" id="CHEBI:58349"/>
        <dbReference type="EC" id="1.1.1.169"/>
    </reaction>
</comment>
<evidence type="ECO:0000259" key="6">
    <source>
        <dbReference type="Pfam" id="PF08546"/>
    </source>
</evidence>
<dbReference type="Pfam" id="PF08546">
    <property type="entry name" value="ApbA_C"/>
    <property type="match status" value="1"/>
</dbReference>
<reference evidence="8" key="1">
    <citation type="journal article" date="2019" name="Int. J. Syst. Evol. Microbiol.">
        <title>The Global Catalogue of Microorganisms (GCM) 10K type strain sequencing project: providing services to taxonomists for standard genome sequencing and annotation.</title>
        <authorList>
            <consortium name="The Broad Institute Genomics Platform"/>
            <consortium name="The Broad Institute Genome Sequencing Center for Infectious Disease"/>
            <person name="Wu L."/>
            <person name="Ma J."/>
        </authorList>
    </citation>
    <scope>NUCLEOTIDE SEQUENCE [LARGE SCALE GENOMIC DNA]</scope>
    <source>
        <strain evidence="8">JCM 18302</strain>
    </source>
</reference>
<dbReference type="EC" id="1.1.1.169" evidence="4"/>
<evidence type="ECO:0000313" key="7">
    <source>
        <dbReference type="EMBL" id="GAA5133555.1"/>
    </source>
</evidence>
<evidence type="ECO:0000256" key="3">
    <source>
        <dbReference type="ARBA" id="ARBA00023002"/>
    </source>
</evidence>
<dbReference type="InterPro" id="IPR008927">
    <property type="entry name" value="6-PGluconate_DH-like_C_sf"/>
</dbReference>
<keyword evidence="4" id="KW-0566">Pantothenate biosynthesis</keyword>
<name>A0ABP9NT10_9PSEU</name>
<keyword evidence="3 4" id="KW-0560">Oxidoreductase</keyword>
<sequence>MVIGAGAIGGTIGGRLAEAGREVVLVARGAHLAALQDSGLRLDDPERSRTLRIPAVGGVDEVGWRTGDVALFCTKTQDTEALLDALHAVAPDVPVVCAQNGVANERFAAARFAEVQAMCVMLPAEHLTPGHVVAYSAPVPGGLDVGRYPEGVDELSERIAADLTAAGFSSLADPAVMQAKYRKLLLNLANAAEAACGPRSPRLAELAAAARDEGERCLAAAGIAVLPIEQERARRDGLITERPVAGASRSGGSTWQSLRRGTGSVEAQYLNGEIVELGRRYGIPTPVNSLLLDTVAEMAEGAEPPGSRDPAQLLAAVR</sequence>
<dbReference type="SUPFAM" id="SSF48179">
    <property type="entry name" value="6-phosphogluconate dehydrogenase C-terminal domain-like"/>
    <property type="match status" value="1"/>
</dbReference>
<comment type="caution">
    <text evidence="7">The sequence shown here is derived from an EMBL/GenBank/DDBJ whole genome shotgun (WGS) entry which is preliminary data.</text>
</comment>
<dbReference type="InterPro" id="IPR013752">
    <property type="entry name" value="KPA_reductase"/>
</dbReference>
<feature type="domain" description="Ketopantoate reductase N-terminal" evidence="5">
    <location>
        <begin position="2"/>
        <end position="134"/>
    </location>
</feature>
<organism evidence="7 8">
    <name type="scientific">Pseudonocardia adelaidensis</name>
    <dbReference type="NCBI Taxonomy" id="648754"/>
    <lineage>
        <taxon>Bacteria</taxon>
        <taxon>Bacillati</taxon>
        <taxon>Actinomycetota</taxon>
        <taxon>Actinomycetes</taxon>
        <taxon>Pseudonocardiales</taxon>
        <taxon>Pseudonocardiaceae</taxon>
        <taxon>Pseudonocardia</taxon>
    </lineage>
</organism>